<comment type="caution">
    <text evidence="1">The sequence shown here is derived from an EMBL/GenBank/DDBJ whole genome shotgun (WGS) entry which is preliminary data.</text>
</comment>
<accession>A0A0F9LVG8</accession>
<reference evidence="1" key="1">
    <citation type="journal article" date="2015" name="Nature">
        <title>Complex archaea that bridge the gap between prokaryotes and eukaryotes.</title>
        <authorList>
            <person name="Spang A."/>
            <person name="Saw J.H."/>
            <person name="Jorgensen S.L."/>
            <person name="Zaremba-Niedzwiedzka K."/>
            <person name="Martijn J."/>
            <person name="Lind A.E."/>
            <person name="van Eijk R."/>
            <person name="Schleper C."/>
            <person name="Guy L."/>
            <person name="Ettema T.J."/>
        </authorList>
    </citation>
    <scope>NUCLEOTIDE SEQUENCE</scope>
</reference>
<evidence type="ECO:0000313" key="1">
    <source>
        <dbReference type="EMBL" id="KKM61067.1"/>
    </source>
</evidence>
<organism evidence="1">
    <name type="scientific">marine sediment metagenome</name>
    <dbReference type="NCBI Taxonomy" id="412755"/>
    <lineage>
        <taxon>unclassified sequences</taxon>
        <taxon>metagenomes</taxon>
        <taxon>ecological metagenomes</taxon>
    </lineage>
</organism>
<dbReference type="AlphaFoldDB" id="A0A0F9LVG8"/>
<gene>
    <name evidence="1" type="ORF">LCGC14_1535520</name>
</gene>
<protein>
    <submittedName>
        <fullName evidence="1">Uncharacterized protein</fullName>
    </submittedName>
</protein>
<name>A0A0F9LVG8_9ZZZZ</name>
<feature type="non-terminal residue" evidence="1">
    <location>
        <position position="1"/>
    </location>
</feature>
<proteinExistence type="predicted"/>
<dbReference type="EMBL" id="LAZR01011559">
    <property type="protein sequence ID" value="KKM61067.1"/>
    <property type="molecule type" value="Genomic_DNA"/>
</dbReference>
<sequence length="72" mass="8184">DSMIMTNVWVLDHKKKVIKIDHELNVFGITIKKINDTLTCATVMVIKQDNIGAFTQFIITTTIQPHIAGRFL</sequence>